<reference evidence="2" key="1">
    <citation type="journal article" date="2023" name="bioRxiv">
        <title>Scaffold-level genome assemblies of two parasitoid biocontrol wasps reveal the parthenogenesis mechanism and an associated novel virus.</title>
        <authorList>
            <person name="Inwood S."/>
            <person name="Skelly J."/>
            <person name="Guhlin J."/>
            <person name="Harrop T."/>
            <person name="Goldson S."/>
            <person name="Dearden P."/>
        </authorList>
    </citation>
    <scope>NUCLEOTIDE SEQUENCE</scope>
    <source>
        <strain evidence="2">Lincoln</strain>
        <tissue evidence="2">Whole body</tissue>
    </source>
</reference>
<protein>
    <submittedName>
        <fullName evidence="2">Uncharacterized protein</fullName>
    </submittedName>
</protein>
<gene>
    <name evidence="2" type="ORF">PV327_003496</name>
</gene>
<organism evidence="2 3">
    <name type="scientific">Microctonus hyperodae</name>
    <name type="common">Parasitoid wasp</name>
    <dbReference type="NCBI Taxonomy" id="165561"/>
    <lineage>
        <taxon>Eukaryota</taxon>
        <taxon>Metazoa</taxon>
        <taxon>Ecdysozoa</taxon>
        <taxon>Arthropoda</taxon>
        <taxon>Hexapoda</taxon>
        <taxon>Insecta</taxon>
        <taxon>Pterygota</taxon>
        <taxon>Neoptera</taxon>
        <taxon>Endopterygota</taxon>
        <taxon>Hymenoptera</taxon>
        <taxon>Apocrita</taxon>
        <taxon>Ichneumonoidea</taxon>
        <taxon>Braconidae</taxon>
        <taxon>Euphorinae</taxon>
        <taxon>Microctonus</taxon>
    </lineage>
</organism>
<evidence type="ECO:0000313" key="3">
    <source>
        <dbReference type="Proteomes" id="UP001168972"/>
    </source>
</evidence>
<dbReference type="AlphaFoldDB" id="A0AA39G461"/>
<comment type="caution">
    <text evidence="2">The sequence shown here is derived from an EMBL/GenBank/DDBJ whole genome shotgun (WGS) entry which is preliminary data.</text>
</comment>
<keyword evidence="3" id="KW-1185">Reference proteome</keyword>
<accession>A0AA39G461</accession>
<evidence type="ECO:0000256" key="1">
    <source>
        <dbReference type="SAM" id="SignalP"/>
    </source>
</evidence>
<evidence type="ECO:0000313" key="2">
    <source>
        <dbReference type="EMBL" id="KAK0181192.1"/>
    </source>
</evidence>
<keyword evidence="1" id="KW-0732">Signal</keyword>
<proteinExistence type="predicted"/>
<feature type="signal peptide" evidence="1">
    <location>
        <begin position="1"/>
        <end position="20"/>
    </location>
</feature>
<sequence>MPSFMIVIHLVAVVIALSEAGGDDDGGHDHVIIHVPYHIKTIKHTHTITKHIHHKDNGDGDKFELLGYTYGQPIDLGGHGGNNVGAWSNDYGGYEMGSELVRGHEGY</sequence>
<reference evidence="2" key="2">
    <citation type="submission" date="2023-03" db="EMBL/GenBank/DDBJ databases">
        <authorList>
            <person name="Inwood S.N."/>
            <person name="Skelly J.G."/>
            <person name="Guhlin J."/>
            <person name="Harrop T.W.R."/>
            <person name="Goldson S.G."/>
            <person name="Dearden P.K."/>
        </authorList>
    </citation>
    <scope>NUCLEOTIDE SEQUENCE</scope>
    <source>
        <strain evidence="2">Lincoln</strain>
        <tissue evidence="2">Whole body</tissue>
    </source>
</reference>
<name>A0AA39G461_MICHY</name>
<dbReference type="Proteomes" id="UP001168972">
    <property type="component" value="Unassembled WGS sequence"/>
</dbReference>
<feature type="chain" id="PRO_5041391633" evidence="1">
    <location>
        <begin position="21"/>
        <end position="107"/>
    </location>
</feature>
<dbReference type="EMBL" id="JAQQBR010000002">
    <property type="protein sequence ID" value="KAK0181192.1"/>
    <property type="molecule type" value="Genomic_DNA"/>
</dbReference>